<dbReference type="GO" id="GO:0006310">
    <property type="term" value="P:DNA recombination"/>
    <property type="evidence" value="ECO:0007669"/>
    <property type="project" value="UniProtKB-KW"/>
</dbReference>
<comment type="caution">
    <text evidence="2">The sequence shown here is derived from an EMBL/GenBank/DDBJ whole genome shotgun (WGS) entry which is preliminary data.</text>
</comment>
<dbReference type="InterPro" id="IPR013762">
    <property type="entry name" value="Integrase-like_cat_sf"/>
</dbReference>
<dbReference type="SUPFAM" id="SSF56349">
    <property type="entry name" value="DNA breaking-rejoining enzymes"/>
    <property type="match status" value="1"/>
</dbReference>
<dbReference type="EMBL" id="MNAO01000059">
    <property type="protein sequence ID" value="OHV17135.1"/>
    <property type="molecule type" value="Genomic_DNA"/>
</dbReference>
<proteinExistence type="predicted"/>
<dbReference type="Gene3D" id="1.10.443.10">
    <property type="entry name" value="Intergrase catalytic core"/>
    <property type="match status" value="1"/>
</dbReference>
<protein>
    <recommendedName>
        <fullName evidence="4">Tyr recombinase domain-containing protein</fullName>
    </recommendedName>
</protein>
<dbReference type="GO" id="GO:0015074">
    <property type="term" value="P:DNA integration"/>
    <property type="evidence" value="ECO:0007669"/>
    <property type="project" value="InterPro"/>
</dbReference>
<keyword evidence="1" id="KW-0233">DNA recombination</keyword>
<name>A0A1S1P7X7_METEX</name>
<dbReference type="GO" id="GO:0003677">
    <property type="term" value="F:DNA binding"/>
    <property type="evidence" value="ECO:0007669"/>
    <property type="project" value="InterPro"/>
</dbReference>
<dbReference type="InterPro" id="IPR011010">
    <property type="entry name" value="DNA_brk_join_enz"/>
</dbReference>
<evidence type="ECO:0008006" key="4">
    <source>
        <dbReference type="Google" id="ProtNLM"/>
    </source>
</evidence>
<evidence type="ECO:0000313" key="2">
    <source>
        <dbReference type="EMBL" id="OHV17135.1"/>
    </source>
</evidence>
<reference evidence="2 3" key="1">
    <citation type="submission" date="2016-10" db="EMBL/GenBank/DDBJ databases">
        <title>Draft genome sequence of Methylobacterium extorquens CP3, a seed endophyte of Crotalaria pumila with plant growth-promoting and metal tolerance properties.</title>
        <authorList>
            <person name="Sanchez-Lopez A.S."/>
            <person name="Van Hamme J.D."/>
            <person name="Thijs S."/>
            <person name="Mcammond B.M."/>
            <person name="Stevens V."/>
            <person name="Gonzalez-Chavez M.D.C."/>
            <person name="Vangronsveld J."/>
        </authorList>
    </citation>
    <scope>NUCLEOTIDE SEQUENCE [LARGE SCALE GENOMIC DNA]</scope>
    <source>
        <strain evidence="2 3">CP3</strain>
    </source>
</reference>
<dbReference type="Proteomes" id="UP000180215">
    <property type="component" value="Unassembled WGS sequence"/>
</dbReference>
<organism evidence="2 3">
    <name type="scientific">Methylorubrum extorquens</name>
    <name type="common">Methylobacterium dichloromethanicum</name>
    <name type="synonym">Methylobacterium extorquens</name>
    <dbReference type="NCBI Taxonomy" id="408"/>
    <lineage>
        <taxon>Bacteria</taxon>
        <taxon>Pseudomonadati</taxon>
        <taxon>Pseudomonadota</taxon>
        <taxon>Alphaproteobacteria</taxon>
        <taxon>Hyphomicrobiales</taxon>
        <taxon>Methylobacteriaceae</taxon>
        <taxon>Methylorubrum</taxon>
    </lineage>
</organism>
<sequence>MPRTKPAGWPKLMVARRLKAGATAYYWGPPTWAIKGGCPLTFEKLGTDYGEAKRRCDEILNPQFDAWRTRSTAPVVEAAAKVGTFDWLTGIYRSSPKFTDRPPRTRKSYDAALALVADFKMKDGRRFGSLALASIQPGVADRLYDRLKTKADGTLRVRTAILAMTVCKRAWNVARRDRPREIPLDNPFAKMGLAYKAKATRPVTHAELVRFVAAADKAGEGSIGTAAMIAFFWLQRQEDILTRLAWTHYRPADAPGIVRVFHHKTGELVEVPLFDTDGTPLWPEMTARLDAQARLGMLIVTRDQLDRRRKVHLPWQPDYFRHLVAEIREAAGIDAEVKFMGLRHGGNVEGAEAGLTDAQLRALSGHLTTAALLRYAQTTAAQRREGARKRLEARTKREGLSK</sequence>
<evidence type="ECO:0000313" key="3">
    <source>
        <dbReference type="Proteomes" id="UP000180215"/>
    </source>
</evidence>
<dbReference type="AlphaFoldDB" id="A0A1S1P7X7"/>
<accession>A0A1S1P7X7</accession>
<evidence type="ECO:0000256" key="1">
    <source>
        <dbReference type="ARBA" id="ARBA00023172"/>
    </source>
</evidence>
<gene>
    <name evidence="2" type="ORF">BK022_07510</name>
</gene>